<reference evidence="1" key="1">
    <citation type="submission" date="2016-02" db="EMBL/GenBank/DDBJ databases">
        <title>Genome sequence of Bacillus trypoxylicola KCTC 13244(T).</title>
        <authorList>
            <person name="Jeong H."/>
            <person name="Park S.-H."/>
            <person name="Choi S.-K."/>
        </authorList>
    </citation>
    <scope>NUCLEOTIDE SEQUENCE [LARGE SCALE GENOMIC DNA]</scope>
    <source>
        <strain evidence="1">KCTC 13244</strain>
    </source>
</reference>
<evidence type="ECO:0000313" key="1">
    <source>
        <dbReference type="EMBL" id="KYG26691.1"/>
    </source>
</evidence>
<dbReference type="Pfam" id="PF10978">
    <property type="entry name" value="DUF2785"/>
    <property type="match status" value="1"/>
</dbReference>
<dbReference type="STRING" id="519424.AZF04_12870"/>
<accession>A0A161P6M8</accession>
<dbReference type="RefSeq" id="WP_061950148.1">
    <property type="nucleotide sequence ID" value="NZ_LTAO01000038.1"/>
</dbReference>
<evidence type="ECO:0008006" key="3">
    <source>
        <dbReference type="Google" id="ProtNLM"/>
    </source>
</evidence>
<dbReference type="AlphaFoldDB" id="A0A161P6M8"/>
<dbReference type="EMBL" id="LTAO01000038">
    <property type="protein sequence ID" value="KYG26691.1"/>
    <property type="molecule type" value="Genomic_DNA"/>
</dbReference>
<gene>
    <name evidence="1" type="ORF">AZF04_12870</name>
</gene>
<evidence type="ECO:0000313" key="2">
    <source>
        <dbReference type="Proteomes" id="UP000075806"/>
    </source>
</evidence>
<comment type="caution">
    <text evidence="1">The sequence shown here is derived from an EMBL/GenBank/DDBJ whole genome shotgun (WGS) entry which is preliminary data.</text>
</comment>
<name>A0A161P6M8_9BACI</name>
<dbReference type="OrthoDB" id="7619731at2"/>
<sequence>MTLKDKLRMLKENNFKPFENTDIQKILQESLKQLGSTDSELRDDLIYGTISNWIVEGFLTESELKHLQETLISDDFLFYQIGEQGTDSIFRRSFSVLLLAPIIYIHHKKNIFSTEEVRVIINKTIDYLTLEKDLRGNVSKKGWAHSIAHTADSLYQLIEYLDEKDITRVLKSIALKFSTHDYILKDEEDERTVNFLVKSIMKGKVRIQDFNAWLSKLSKVDSNLNYEKLYTIKSNIKSLIRSLYLRLNYLNKEEFTIYLVSIDKALEGLDLHYYQISMDDY</sequence>
<dbReference type="InterPro" id="IPR021247">
    <property type="entry name" value="DUF2785"/>
</dbReference>
<protein>
    <recommendedName>
        <fullName evidence="3">DUF2785 domain-containing protein</fullName>
    </recommendedName>
</protein>
<proteinExistence type="predicted"/>
<organism evidence="1 2">
    <name type="scientific">Alkalihalobacillus trypoxylicola</name>
    <dbReference type="NCBI Taxonomy" id="519424"/>
    <lineage>
        <taxon>Bacteria</taxon>
        <taxon>Bacillati</taxon>
        <taxon>Bacillota</taxon>
        <taxon>Bacilli</taxon>
        <taxon>Bacillales</taxon>
        <taxon>Bacillaceae</taxon>
        <taxon>Alkalihalobacillus</taxon>
    </lineage>
</organism>
<keyword evidence="2" id="KW-1185">Reference proteome</keyword>
<dbReference type="Proteomes" id="UP000075806">
    <property type="component" value="Unassembled WGS sequence"/>
</dbReference>